<organism evidence="8 9">
    <name type="scientific">Brachionus plicatilis</name>
    <name type="common">Marine rotifer</name>
    <name type="synonym">Brachionus muelleri</name>
    <dbReference type="NCBI Taxonomy" id="10195"/>
    <lineage>
        <taxon>Eukaryota</taxon>
        <taxon>Metazoa</taxon>
        <taxon>Spiralia</taxon>
        <taxon>Gnathifera</taxon>
        <taxon>Rotifera</taxon>
        <taxon>Eurotatoria</taxon>
        <taxon>Monogononta</taxon>
        <taxon>Pseudotrocha</taxon>
        <taxon>Ploima</taxon>
        <taxon>Brachionidae</taxon>
        <taxon>Brachionus</taxon>
    </lineage>
</organism>
<dbReference type="Pfam" id="PF02492">
    <property type="entry name" value="cobW"/>
    <property type="match status" value="1"/>
</dbReference>
<dbReference type="GO" id="GO:0016787">
    <property type="term" value="F:hydrolase activity"/>
    <property type="evidence" value="ECO:0007669"/>
    <property type="project" value="UniProtKB-KW"/>
</dbReference>
<evidence type="ECO:0000256" key="6">
    <source>
        <dbReference type="SAM" id="MobiDB-lite"/>
    </source>
</evidence>
<dbReference type="OrthoDB" id="258627at2759"/>
<evidence type="ECO:0000313" key="8">
    <source>
        <dbReference type="EMBL" id="RMZ95318.1"/>
    </source>
</evidence>
<dbReference type="STRING" id="10195.A0A3M7P8E1"/>
<dbReference type="SUPFAM" id="SSF52540">
    <property type="entry name" value="P-loop containing nucleoside triphosphate hydrolases"/>
    <property type="match status" value="1"/>
</dbReference>
<feature type="domain" description="CobW C-terminal" evidence="7">
    <location>
        <begin position="282"/>
        <end position="402"/>
    </location>
</feature>
<gene>
    <name evidence="8" type="ORF">BpHYR1_012909</name>
</gene>
<dbReference type="Gene3D" id="3.30.1220.10">
    <property type="entry name" value="CobW-like, C-terminal domain"/>
    <property type="match status" value="1"/>
</dbReference>
<comment type="catalytic activity">
    <reaction evidence="5">
        <text>GTP + H2O = GDP + phosphate + H(+)</text>
        <dbReference type="Rhea" id="RHEA:19669"/>
        <dbReference type="ChEBI" id="CHEBI:15377"/>
        <dbReference type="ChEBI" id="CHEBI:15378"/>
        <dbReference type="ChEBI" id="CHEBI:37565"/>
        <dbReference type="ChEBI" id="CHEBI:43474"/>
        <dbReference type="ChEBI" id="CHEBI:58189"/>
    </reaction>
    <physiologicalReaction direction="left-to-right" evidence="5">
        <dbReference type="Rhea" id="RHEA:19670"/>
    </physiologicalReaction>
</comment>
<dbReference type="InterPro" id="IPR003495">
    <property type="entry name" value="CobW/HypB/UreG_nucleotide-bd"/>
</dbReference>
<dbReference type="EMBL" id="REGN01012466">
    <property type="protein sequence ID" value="RMZ95318.1"/>
    <property type="molecule type" value="Genomic_DNA"/>
</dbReference>
<dbReference type="InterPro" id="IPR036627">
    <property type="entry name" value="CobW-likC_sf"/>
</dbReference>
<feature type="region of interest" description="Disordered" evidence="6">
    <location>
        <begin position="1"/>
        <end position="22"/>
    </location>
</feature>
<keyword evidence="1" id="KW-0547">Nucleotide-binding</keyword>
<feature type="region of interest" description="Disordered" evidence="6">
    <location>
        <begin position="437"/>
        <end position="464"/>
    </location>
</feature>
<sequence>MPANKIHNHSHDHGVKKRKTSKSNLKKLPTTVLCGFLGSGKTTLLNNILNNTEGIRVAIIVNDMSEISIDAAMVKNGQAMLKRTEEKLVELANGCICCTLRGDLVKEVSKLARNNKFDYLLIESTGMAEPLPIAQAFAVEDDQGKTLHEVAKIDTMVTVVDAYNFYNQLNSIETIQEEVRIGKEKRMEEVPIAQLFIDQIEFANVIIINKVDLVKPEQLESVEKLVKRLNPHAEIIKTTKSNVELEKVLNTEKFNFEEAQNSDKWIEELSKVHNSEIDEYGFSSFIYKKRKPFNPQKLFELLKTPIFKEVVRAKGYVWTATNMYVCGMLNVVGDICTLEAHNIWWASVRKSKWGENKKEIQMVEESVKSIWDPVYGDRRIELVFIGTTMNKEEIIQKLDECLISDEEFALGDWKWKEIFTDPFDEWEAMVKNHPMKANFKEKDGEWEDDDSGSEVDEENEDKNN</sequence>
<evidence type="ECO:0000256" key="5">
    <source>
        <dbReference type="ARBA" id="ARBA00049117"/>
    </source>
</evidence>
<evidence type="ECO:0000256" key="2">
    <source>
        <dbReference type="ARBA" id="ARBA00022801"/>
    </source>
</evidence>
<dbReference type="InterPro" id="IPR027417">
    <property type="entry name" value="P-loop_NTPase"/>
</dbReference>
<dbReference type="PANTHER" id="PTHR43603:SF1">
    <property type="entry name" value="ZINC-REGULATED GTPASE METALLOPROTEIN ACTIVATOR 1"/>
    <property type="match status" value="1"/>
</dbReference>
<evidence type="ECO:0000256" key="4">
    <source>
        <dbReference type="ARBA" id="ARBA00034320"/>
    </source>
</evidence>
<dbReference type="Gene3D" id="3.40.50.300">
    <property type="entry name" value="P-loop containing nucleotide triphosphate hydrolases"/>
    <property type="match status" value="1"/>
</dbReference>
<reference evidence="8 9" key="1">
    <citation type="journal article" date="2018" name="Sci. Rep.">
        <title>Genomic signatures of local adaptation to the degree of environmental predictability in rotifers.</title>
        <authorList>
            <person name="Franch-Gras L."/>
            <person name="Hahn C."/>
            <person name="Garcia-Roger E.M."/>
            <person name="Carmona M.J."/>
            <person name="Serra M."/>
            <person name="Gomez A."/>
        </authorList>
    </citation>
    <scope>NUCLEOTIDE SEQUENCE [LARGE SCALE GENOMIC DNA]</scope>
    <source>
        <strain evidence="8">HYR1</strain>
    </source>
</reference>
<dbReference type="Pfam" id="PF07683">
    <property type="entry name" value="CobW_C"/>
    <property type="match status" value="1"/>
</dbReference>
<accession>A0A3M7P8E1</accession>
<keyword evidence="9" id="KW-1185">Reference proteome</keyword>
<proteinExistence type="inferred from homology"/>
<dbReference type="PANTHER" id="PTHR43603">
    <property type="entry name" value="COBW DOMAIN-CONTAINING PROTEIN DDB_G0274527"/>
    <property type="match status" value="1"/>
</dbReference>
<comment type="caution">
    <text evidence="8">The sequence shown here is derived from an EMBL/GenBank/DDBJ whole genome shotgun (WGS) entry which is preliminary data.</text>
</comment>
<evidence type="ECO:0000256" key="3">
    <source>
        <dbReference type="ARBA" id="ARBA00023186"/>
    </source>
</evidence>
<name>A0A3M7P8E1_BRAPC</name>
<comment type="similarity">
    <text evidence="4">Belongs to the SIMIBI class G3E GTPase family. ZNG1 subfamily.</text>
</comment>
<dbReference type="CDD" id="cd03112">
    <property type="entry name" value="CobW-like"/>
    <property type="match status" value="1"/>
</dbReference>
<keyword evidence="2" id="KW-0378">Hydrolase</keyword>
<dbReference type="GO" id="GO:0000166">
    <property type="term" value="F:nucleotide binding"/>
    <property type="evidence" value="ECO:0007669"/>
    <property type="project" value="UniProtKB-KW"/>
</dbReference>
<evidence type="ECO:0000256" key="1">
    <source>
        <dbReference type="ARBA" id="ARBA00022741"/>
    </source>
</evidence>
<evidence type="ECO:0000259" key="7">
    <source>
        <dbReference type="SMART" id="SM00833"/>
    </source>
</evidence>
<evidence type="ECO:0000313" key="9">
    <source>
        <dbReference type="Proteomes" id="UP000276133"/>
    </source>
</evidence>
<feature type="compositionally biased region" description="Acidic residues" evidence="6">
    <location>
        <begin position="444"/>
        <end position="464"/>
    </location>
</feature>
<dbReference type="InterPro" id="IPR051927">
    <property type="entry name" value="Zn_Chap_cDPG_Synth"/>
</dbReference>
<dbReference type="SMART" id="SM00833">
    <property type="entry name" value="CobW_C"/>
    <property type="match status" value="1"/>
</dbReference>
<dbReference type="InterPro" id="IPR011629">
    <property type="entry name" value="CobW-like_C"/>
</dbReference>
<dbReference type="AlphaFoldDB" id="A0A3M7P8E1"/>
<keyword evidence="3" id="KW-0143">Chaperone</keyword>
<protein>
    <submittedName>
        <fullName evidence="8">Cobalamin synthesis P47K</fullName>
    </submittedName>
</protein>
<dbReference type="Proteomes" id="UP000276133">
    <property type="component" value="Unassembled WGS sequence"/>
</dbReference>